<evidence type="ECO:0000256" key="7">
    <source>
        <dbReference type="ARBA" id="ARBA00023069"/>
    </source>
</evidence>
<proteinExistence type="inferred from homology"/>
<evidence type="ECO:0000313" key="14">
    <source>
        <dbReference type="EMBL" id="CAD7272598.1"/>
    </source>
</evidence>
<keyword evidence="5 12" id="KW-0493">Microtubule</keyword>
<accession>A0A7R9BCG9</accession>
<dbReference type="Pfam" id="PF01221">
    <property type="entry name" value="Dynein_light"/>
    <property type="match status" value="1"/>
</dbReference>
<organism evidence="14">
    <name type="scientific">Notodromas monacha</name>
    <dbReference type="NCBI Taxonomy" id="399045"/>
    <lineage>
        <taxon>Eukaryota</taxon>
        <taxon>Metazoa</taxon>
        <taxon>Ecdysozoa</taxon>
        <taxon>Arthropoda</taxon>
        <taxon>Crustacea</taxon>
        <taxon>Oligostraca</taxon>
        <taxon>Ostracoda</taxon>
        <taxon>Podocopa</taxon>
        <taxon>Podocopida</taxon>
        <taxon>Cypridocopina</taxon>
        <taxon>Cypridoidea</taxon>
        <taxon>Cyprididae</taxon>
        <taxon>Notodromas</taxon>
    </lineage>
</organism>
<evidence type="ECO:0000256" key="8">
    <source>
        <dbReference type="ARBA" id="ARBA00023175"/>
    </source>
</evidence>
<dbReference type="GO" id="GO:0007017">
    <property type="term" value="P:microtubule-based process"/>
    <property type="evidence" value="ECO:0007669"/>
    <property type="project" value="InterPro"/>
</dbReference>
<dbReference type="AlphaFoldDB" id="A0A7R9BCG9"/>
<dbReference type="GO" id="GO:0030286">
    <property type="term" value="C:dynein complex"/>
    <property type="evidence" value="ECO:0007669"/>
    <property type="project" value="UniProtKB-KW"/>
</dbReference>
<dbReference type="Proteomes" id="UP000678499">
    <property type="component" value="Unassembled WGS sequence"/>
</dbReference>
<gene>
    <name evidence="14" type="ORF">NMOB1V02_LOCUS525</name>
</gene>
<dbReference type="FunFam" id="3.30.740.10:FF:000002">
    <property type="entry name" value="Dynein light chain"/>
    <property type="match status" value="1"/>
</dbReference>
<keyword evidence="8 12" id="KW-0505">Motor protein</keyword>
<dbReference type="InterPro" id="IPR001372">
    <property type="entry name" value="Dynein_light_chain_typ-1/2"/>
</dbReference>
<dbReference type="PANTHER" id="PTHR11886">
    <property type="entry name" value="DYNEIN LIGHT CHAIN"/>
    <property type="match status" value="1"/>
</dbReference>
<dbReference type="InterPro" id="IPR037177">
    <property type="entry name" value="DLC_sf"/>
</dbReference>
<dbReference type="EMBL" id="OA882083">
    <property type="protein sequence ID" value="CAD7272598.1"/>
    <property type="molecule type" value="Genomic_DNA"/>
</dbReference>
<comment type="subunit">
    <text evidence="3">Consists of at least two heavy chains and a number of intermediate and light chains.</text>
</comment>
<comment type="similarity">
    <text evidence="2 12">Belongs to the dynein light chain family.</text>
</comment>
<dbReference type="GO" id="GO:0005874">
    <property type="term" value="C:microtubule"/>
    <property type="evidence" value="ECO:0007669"/>
    <property type="project" value="UniProtKB-KW"/>
</dbReference>
<dbReference type="SUPFAM" id="SSF54648">
    <property type="entry name" value="DLC"/>
    <property type="match status" value="1"/>
</dbReference>
<evidence type="ECO:0000256" key="13">
    <source>
        <dbReference type="SAM" id="MobiDB-lite"/>
    </source>
</evidence>
<feature type="compositionally biased region" description="Basic and acidic residues" evidence="13">
    <location>
        <begin position="21"/>
        <end position="31"/>
    </location>
</feature>
<evidence type="ECO:0000256" key="9">
    <source>
        <dbReference type="ARBA" id="ARBA00023212"/>
    </source>
</evidence>
<comment type="function">
    <text evidence="11">Force generating protein of respiratory cilia. Produces force towards the minus ends of microtubules. Dynein has ATPase activity.</text>
</comment>
<keyword evidence="10" id="KW-0966">Cell projection</keyword>
<evidence type="ECO:0000256" key="1">
    <source>
        <dbReference type="ARBA" id="ARBA00004430"/>
    </source>
</evidence>
<keyword evidence="6 12" id="KW-0243">Dynein</keyword>
<dbReference type="SMART" id="SM01375">
    <property type="entry name" value="Dynein_light"/>
    <property type="match status" value="1"/>
</dbReference>
<dbReference type="OrthoDB" id="6506078at2759"/>
<feature type="region of interest" description="Disordered" evidence="13">
    <location>
        <begin position="1"/>
        <end position="33"/>
    </location>
</feature>
<feature type="compositionally biased region" description="Low complexity" evidence="13">
    <location>
        <begin position="1"/>
        <end position="18"/>
    </location>
</feature>
<keyword evidence="15" id="KW-1185">Reference proteome</keyword>
<keyword evidence="7" id="KW-0969">Cilium</keyword>
<comment type="subcellular location">
    <subcellularLocation>
        <location evidence="1">Cytoplasm</location>
        <location evidence="1">Cytoskeleton</location>
        <location evidence="1">Cilium axoneme</location>
    </subcellularLocation>
</comment>
<dbReference type="PANTHER" id="PTHR11886:SF2">
    <property type="entry name" value="DYNEIN AXONEMAL LIGHT CHAIN 4"/>
    <property type="match status" value="1"/>
</dbReference>
<evidence type="ECO:0000256" key="5">
    <source>
        <dbReference type="ARBA" id="ARBA00022701"/>
    </source>
</evidence>
<evidence type="ECO:0000256" key="12">
    <source>
        <dbReference type="RuleBase" id="RU365010"/>
    </source>
</evidence>
<keyword evidence="4 12" id="KW-0963">Cytoplasm</keyword>
<sequence length="123" mass="13698">MSSRPSTARGTGSSAAAAEIEQEKEVPERPKNILHTYPLIRQSDMSDDMKAETVELIVTACEKHSSNNENAARMVKEEMDRKYGSSWHVVVGEGFGFDISFESKNMLYLFFGGNLGICVWKCS</sequence>
<keyword evidence="9 12" id="KW-0206">Cytoskeleton</keyword>
<protein>
    <recommendedName>
        <fullName evidence="12">Dynein light chain</fullName>
    </recommendedName>
</protein>
<evidence type="ECO:0000256" key="11">
    <source>
        <dbReference type="ARBA" id="ARBA00057688"/>
    </source>
</evidence>
<dbReference type="CDD" id="cd21453">
    <property type="entry name" value="DLC-like_DNAL4"/>
    <property type="match status" value="1"/>
</dbReference>
<evidence type="ECO:0000256" key="6">
    <source>
        <dbReference type="ARBA" id="ARBA00023017"/>
    </source>
</evidence>
<evidence type="ECO:0000256" key="4">
    <source>
        <dbReference type="ARBA" id="ARBA00022490"/>
    </source>
</evidence>
<evidence type="ECO:0000256" key="2">
    <source>
        <dbReference type="ARBA" id="ARBA00010156"/>
    </source>
</evidence>
<dbReference type="EMBL" id="CAJPEX010000046">
    <property type="protein sequence ID" value="CAG0912750.1"/>
    <property type="molecule type" value="Genomic_DNA"/>
</dbReference>
<evidence type="ECO:0000256" key="3">
    <source>
        <dbReference type="ARBA" id="ARBA00011655"/>
    </source>
</evidence>
<dbReference type="Gene3D" id="3.30.740.10">
    <property type="entry name" value="Protein Inhibitor Of Neuronal Nitric Oxide Synthase"/>
    <property type="match status" value="1"/>
</dbReference>
<dbReference type="GO" id="GO:0005930">
    <property type="term" value="C:axoneme"/>
    <property type="evidence" value="ECO:0007669"/>
    <property type="project" value="UniProtKB-SubCell"/>
</dbReference>
<evidence type="ECO:0000313" key="15">
    <source>
        <dbReference type="Proteomes" id="UP000678499"/>
    </source>
</evidence>
<evidence type="ECO:0000256" key="10">
    <source>
        <dbReference type="ARBA" id="ARBA00023273"/>
    </source>
</evidence>
<reference evidence="14" key="1">
    <citation type="submission" date="2020-11" db="EMBL/GenBank/DDBJ databases">
        <authorList>
            <person name="Tran Van P."/>
        </authorList>
    </citation>
    <scope>NUCLEOTIDE SEQUENCE</scope>
</reference>
<name>A0A7R9BCG9_9CRUS</name>